<proteinExistence type="predicted"/>
<evidence type="ECO:0000256" key="4">
    <source>
        <dbReference type="ARBA" id="ARBA00023139"/>
    </source>
</evidence>
<keyword evidence="3" id="KW-0472">Membrane</keyword>
<comment type="caution">
    <text evidence="7">The sequence shown here is derived from an EMBL/GenBank/DDBJ whole genome shotgun (WGS) entry which is preliminary data.</text>
</comment>
<dbReference type="PATRIC" id="fig|89059.3.peg.889"/>
<dbReference type="AlphaFoldDB" id="A0A0R2KFA5"/>
<dbReference type="PANTHER" id="PTHR43649">
    <property type="entry name" value="ARABINOSE-BINDING PROTEIN-RELATED"/>
    <property type="match status" value="1"/>
</dbReference>
<accession>A0A0R2KFA5</accession>
<evidence type="ECO:0000313" key="8">
    <source>
        <dbReference type="Proteomes" id="UP000051491"/>
    </source>
</evidence>
<protein>
    <submittedName>
        <fullName evidence="7">ABC-type sugar transport system, periplasmic component</fullName>
    </submittedName>
</protein>
<evidence type="ECO:0000256" key="3">
    <source>
        <dbReference type="ARBA" id="ARBA00023136"/>
    </source>
</evidence>
<reference evidence="7 8" key="1">
    <citation type="journal article" date="2015" name="Genome Announc.">
        <title>Expanding the biotechnology potential of lactobacilli through comparative genomics of 213 strains and associated genera.</title>
        <authorList>
            <person name="Sun Z."/>
            <person name="Harris H.M."/>
            <person name="McCann A."/>
            <person name="Guo C."/>
            <person name="Argimon S."/>
            <person name="Zhang W."/>
            <person name="Yang X."/>
            <person name="Jeffery I.B."/>
            <person name="Cooney J.C."/>
            <person name="Kagawa T.F."/>
            <person name="Liu W."/>
            <person name="Song Y."/>
            <person name="Salvetti E."/>
            <person name="Wrobel A."/>
            <person name="Rasinkangas P."/>
            <person name="Parkhill J."/>
            <person name="Rea M.C."/>
            <person name="O'Sullivan O."/>
            <person name="Ritari J."/>
            <person name="Douillard F.P."/>
            <person name="Paul Ross R."/>
            <person name="Yang R."/>
            <person name="Briner A.E."/>
            <person name="Felis G.E."/>
            <person name="de Vos W.M."/>
            <person name="Barrangou R."/>
            <person name="Klaenhammer T.R."/>
            <person name="Caufield P.W."/>
            <person name="Cui Y."/>
            <person name="Zhang H."/>
            <person name="O'Toole P.W."/>
        </authorList>
    </citation>
    <scope>NUCLEOTIDE SEQUENCE [LARGE SCALE GENOMIC DNA]</scope>
    <source>
        <strain evidence="7 8">DSM 15353</strain>
    </source>
</reference>
<keyword evidence="2 6" id="KW-0732">Signal</keyword>
<dbReference type="PANTHER" id="PTHR43649:SF33">
    <property type="entry name" value="POLYGALACTURONAN_RHAMNOGALACTURONAN-BINDING PROTEIN YTCQ"/>
    <property type="match status" value="1"/>
</dbReference>
<organism evidence="7 8">
    <name type="scientific">Ligilactobacillus acidipiscis</name>
    <dbReference type="NCBI Taxonomy" id="89059"/>
    <lineage>
        <taxon>Bacteria</taxon>
        <taxon>Bacillati</taxon>
        <taxon>Bacillota</taxon>
        <taxon>Bacilli</taxon>
        <taxon>Lactobacillales</taxon>
        <taxon>Lactobacillaceae</taxon>
        <taxon>Ligilactobacillus</taxon>
    </lineage>
</organism>
<evidence type="ECO:0000256" key="5">
    <source>
        <dbReference type="ARBA" id="ARBA00023288"/>
    </source>
</evidence>
<dbReference type="RefSeq" id="WP_056988019.1">
    <property type="nucleotide sequence ID" value="NZ_JQBK01000002.1"/>
</dbReference>
<dbReference type="EMBL" id="JQBK01000002">
    <property type="protein sequence ID" value="KRN88104.1"/>
    <property type="molecule type" value="Genomic_DNA"/>
</dbReference>
<dbReference type="STRING" id="89059.LAC1533_1848"/>
<dbReference type="InterPro" id="IPR050490">
    <property type="entry name" value="Bact_solute-bd_prot1"/>
</dbReference>
<evidence type="ECO:0000256" key="2">
    <source>
        <dbReference type="ARBA" id="ARBA00022729"/>
    </source>
</evidence>
<evidence type="ECO:0000313" key="7">
    <source>
        <dbReference type="EMBL" id="KRN88104.1"/>
    </source>
</evidence>
<keyword evidence="4" id="KW-0564">Palmitate</keyword>
<feature type="chain" id="PRO_5038551397" evidence="6">
    <location>
        <begin position="22"/>
        <end position="433"/>
    </location>
</feature>
<sequence>MRKLKCLLILLLVIVTPFLLSACKSAESPNSTQDKKVTINFFNQKPEITTQYQKLIKMYEKKHPNVSVQLTTSGQGGGAAALQSKFSSGEAPDIIMLGGLPEIDRYKEHLLTLKNMSATKNTLPRLISGGMTEKHRLVGIPVDLEAYGWVINKEVFQKAGIDPNRIHNYAEFVSAVQKIDAQKDKLRLQGVFGFNGADTNSITSMSAQFTSDYYKNDQVKAFDSKKFPWTKEERMKQYLQLVKQYSVKPILSVKYDESIQDLLFNGKVAMIPQGNWVIPTLDGLQKGWVQQKMEMLPYYVKDDGSDELLTGSSWYLGLTKDHPSHEKAAKDFINWMYNSKEAQDVIINEMRFVPATKDFDIKRLSDDVSKEIYEVGISKDAVTPIHKQYPNGFANEVIGPIVQRYLVGKTTWENLKKVISNQYKQLKTVQSGQ</sequence>
<dbReference type="SUPFAM" id="SSF53850">
    <property type="entry name" value="Periplasmic binding protein-like II"/>
    <property type="match status" value="1"/>
</dbReference>
<evidence type="ECO:0000256" key="6">
    <source>
        <dbReference type="SAM" id="SignalP"/>
    </source>
</evidence>
<keyword evidence="7" id="KW-0762">Sugar transport</keyword>
<keyword evidence="5" id="KW-0449">Lipoprotein</keyword>
<dbReference type="InterPro" id="IPR006059">
    <property type="entry name" value="SBP"/>
</dbReference>
<evidence type="ECO:0000256" key="1">
    <source>
        <dbReference type="ARBA" id="ARBA00022475"/>
    </source>
</evidence>
<dbReference type="Pfam" id="PF01547">
    <property type="entry name" value="SBP_bac_1"/>
    <property type="match status" value="1"/>
</dbReference>
<keyword evidence="1" id="KW-1003">Cell membrane</keyword>
<dbReference type="PROSITE" id="PS51257">
    <property type="entry name" value="PROKAR_LIPOPROTEIN"/>
    <property type="match status" value="1"/>
</dbReference>
<dbReference type="OrthoDB" id="9763054at2"/>
<feature type="signal peptide" evidence="6">
    <location>
        <begin position="1"/>
        <end position="21"/>
    </location>
</feature>
<dbReference type="Proteomes" id="UP000051491">
    <property type="component" value="Unassembled WGS sequence"/>
</dbReference>
<gene>
    <name evidence="7" type="ORF">IV43_GL000851</name>
</gene>
<dbReference type="Gene3D" id="3.40.190.10">
    <property type="entry name" value="Periplasmic binding protein-like II"/>
    <property type="match status" value="2"/>
</dbReference>
<name>A0A0R2KFA5_9LACO</name>
<keyword evidence="7" id="KW-0813">Transport</keyword>